<dbReference type="Gene3D" id="3.40.50.620">
    <property type="entry name" value="HUPs"/>
    <property type="match status" value="1"/>
</dbReference>
<evidence type="ECO:0000313" key="3">
    <source>
        <dbReference type="RefSeq" id="XP_027198043.1"/>
    </source>
</evidence>
<accession>A0A6P6XY07</accession>
<dbReference type="Pfam" id="PF01171">
    <property type="entry name" value="ATP_bind_3"/>
    <property type="match status" value="1"/>
</dbReference>
<reference evidence="3" key="1">
    <citation type="submission" date="2025-08" db="UniProtKB">
        <authorList>
            <consortium name="RefSeq"/>
        </authorList>
    </citation>
    <scope>IDENTIFICATION</scope>
    <source>
        <strain evidence="3">Airmid</strain>
    </source>
</reference>
<feature type="domain" description="tRNA(Ile)-lysidine/2-thiocytidine synthase N-terminal" evidence="1">
    <location>
        <begin position="82"/>
        <end position="253"/>
    </location>
</feature>
<dbReference type="KEGG" id="dpte:113792331"/>
<dbReference type="InterPro" id="IPR011063">
    <property type="entry name" value="TilS/TtcA_N"/>
</dbReference>
<dbReference type="RefSeq" id="XP_027198043.1">
    <property type="nucleotide sequence ID" value="XM_027342242.1"/>
</dbReference>
<dbReference type="CDD" id="cd24138">
    <property type="entry name" value="TtcA-like"/>
    <property type="match status" value="1"/>
</dbReference>
<proteinExistence type="predicted"/>
<name>A0A6P6XY07_DERPT</name>
<protein>
    <submittedName>
        <fullName evidence="3">Uncharacterized protein LOC113792331</fullName>
    </submittedName>
</protein>
<dbReference type="PANTHER" id="PTHR43686:SF1">
    <property type="entry name" value="AMINOTRAN_5 DOMAIN-CONTAINING PROTEIN"/>
    <property type="match status" value="1"/>
</dbReference>
<dbReference type="SUPFAM" id="SSF52402">
    <property type="entry name" value="Adenine nucleotide alpha hydrolases-like"/>
    <property type="match status" value="1"/>
</dbReference>
<dbReference type="OrthoDB" id="6484111at2759"/>
<sequence>PDAICFSPHKLHGAHGTPGVLVARRALYLHHNFVCKLLNDLFGVQARAGCSCAGPFAHKLQVYKKFCHAVHEFDMIVPGDRVLVAVSGGKDSLSLLHLLRHFQQRSGVPFELVAATVDPQHPSFQPAQLETYMRRLGVRFARLELPIVALAQQKLQGSTMCSFCARLKRGLLYSHCRQLGCSKLALGQHADDLVESFFMSAFFNSQLTTMKAHYATVVPARDGLPPHALAVVRPLLYLREAQLSALARTLALPVINENCPACFNAPSERLRAKLLVNRLDTVSRAIFPSLIQR</sequence>
<feature type="non-terminal residue" evidence="3">
    <location>
        <position position="1"/>
    </location>
</feature>
<gene>
    <name evidence="3" type="primary">LOC113792331</name>
</gene>
<dbReference type="PANTHER" id="PTHR43686">
    <property type="entry name" value="SULFURTRANSFERASE-RELATED"/>
    <property type="match status" value="1"/>
</dbReference>
<organism evidence="2 3">
    <name type="scientific">Dermatophagoides pteronyssinus</name>
    <name type="common">European house dust mite</name>
    <dbReference type="NCBI Taxonomy" id="6956"/>
    <lineage>
        <taxon>Eukaryota</taxon>
        <taxon>Metazoa</taxon>
        <taxon>Ecdysozoa</taxon>
        <taxon>Arthropoda</taxon>
        <taxon>Chelicerata</taxon>
        <taxon>Arachnida</taxon>
        <taxon>Acari</taxon>
        <taxon>Acariformes</taxon>
        <taxon>Sarcoptiformes</taxon>
        <taxon>Astigmata</taxon>
        <taxon>Psoroptidia</taxon>
        <taxon>Analgoidea</taxon>
        <taxon>Pyroglyphidae</taxon>
        <taxon>Dermatophagoidinae</taxon>
        <taxon>Dermatophagoides</taxon>
    </lineage>
</organism>
<dbReference type="AlphaFoldDB" id="A0A6P6XY07"/>
<evidence type="ECO:0000313" key="2">
    <source>
        <dbReference type="Proteomes" id="UP000515146"/>
    </source>
</evidence>
<dbReference type="Proteomes" id="UP000515146">
    <property type="component" value="Unplaced"/>
</dbReference>
<dbReference type="InterPro" id="IPR014729">
    <property type="entry name" value="Rossmann-like_a/b/a_fold"/>
</dbReference>
<evidence type="ECO:0000259" key="1">
    <source>
        <dbReference type="Pfam" id="PF01171"/>
    </source>
</evidence>
<dbReference type="InParanoid" id="A0A6P6XY07"/>
<keyword evidence="2" id="KW-1185">Reference proteome</keyword>